<evidence type="ECO:0000313" key="1">
    <source>
        <dbReference type="EMBL" id="KAF7783257.1"/>
    </source>
</evidence>
<organism evidence="1 2">
    <name type="scientific">Agaricus bisporus var. burnettii</name>
    <dbReference type="NCBI Taxonomy" id="192524"/>
    <lineage>
        <taxon>Eukaryota</taxon>
        <taxon>Fungi</taxon>
        <taxon>Dikarya</taxon>
        <taxon>Basidiomycota</taxon>
        <taxon>Agaricomycotina</taxon>
        <taxon>Agaricomycetes</taxon>
        <taxon>Agaricomycetidae</taxon>
        <taxon>Agaricales</taxon>
        <taxon>Agaricineae</taxon>
        <taxon>Agaricaceae</taxon>
        <taxon>Agaricus</taxon>
    </lineage>
</organism>
<dbReference type="Proteomes" id="UP000629468">
    <property type="component" value="Unassembled WGS sequence"/>
</dbReference>
<gene>
    <name evidence="1" type="ORF">Agabi119p4_2633</name>
</gene>
<proteinExistence type="predicted"/>
<dbReference type="AlphaFoldDB" id="A0A8H7KKD4"/>
<evidence type="ECO:0000313" key="2">
    <source>
        <dbReference type="Proteomes" id="UP000629468"/>
    </source>
</evidence>
<name>A0A8H7KKD4_AGABI</name>
<sequence length="499" mass="56990">MESEVNSLQCDYLRSMTAPYVSASEQAELSHMHERLASLDRHISELNTALRSTIHRRASQLHNQLSLINTLPIEIFSYILQLAIGPENENFHSGGCCYRECLRQAFVLSSVSSHFRHVAFGTSELWDRISLQIAEDEVIGNISPLLQHCISCAPKSVSLCIFERRSNEDYRDTRSVIETFITLLTTRKVKTLHLHGSTHVWMWIPEFNAASFPMVETLAVSFGHKADASGFDFGTLDTVTRLRIYDAPPTLNFPIIAPPSLQYLEISSVSQTAFLLLLFQRPNLVECYAKIAKDLDDLPFAKPIILNHLKRLRTKNKNAFAISSFLQHLRLPSLEFFEFNHQTEGSLDIVPFCRGVSATLTTLTILTYSRTLDNDDLYELCRLTFPKLRVLKLNLYHISLLSAIRALSPLDDECNASDLRPLHLPALRSISLYSDVLELAPRTNLDLLKNWWSDEELHLRLEFGGYSFGREGWTPEQREELRSVVDRRPIEIIWGCDKL</sequence>
<reference evidence="1 2" key="1">
    <citation type="journal article" name="Sci. Rep.">
        <title>Telomere-to-telomere assembled and centromere annotated genomes of the two main subspecies of the button mushroom Agaricus bisporus reveal especially polymorphic chromosome ends.</title>
        <authorList>
            <person name="Sonnenberg A.S.M."/>
            <person name="Sedaghat-Telgerd N."/>
            <person name="Lavrijssen B."/>
            <person name="Ohm R.A."/>
            <person name="Hendrickx P.M."/>
            <person name="Scholtmeijer K."/>
            <person name="Baars J.J.P."/>
            <person name="van Peer A."/>
        </authorList>
    </citation>
    <scope>NUCLEOTIDE SEQUENCE [LARGE SCALE GENOMIC DNA]</scope>
    <source>
        <strain evidence="1 2">H119_p4</strain>
    </source>
</reference>
<evidence type="ECO:0008006" key="3">
    <source>
        <dbReference type="Google" id="ProtNLM"/>
    </source>
</evidence>
<comment type="caution">
    <text evidence="1">The sequence shown here is derived from an EMBL/GenBank/DDBJ whole genome shotgun (WGS) entry which is preliminary data.</text>
</comment>
<protein>
    <recommendedName>
        <fullName evidence="3">F-box domain-containing protein</fullName>
    </recommendedName>
</protein>
<accession>A0A8H7KKD4</accession>
<dbReference type="EMBL" id="JABXXO010000003">
    <property type="protein sequence ID" value="KAF7783257.1"/>
    <property type="molecule type" value="Genomic_DNA"/>
</dbReference>